<organism evidence="3 4">
    <name type="scientific">Fukomys damarensis</name>
    <name type="common">Damaraland mole rat</name>
    <name type="synonym">Cryptomys damarensis</name>
    <dbReference type="NCBI Taxonomy" id="885580"/>
    <lineage>
        <taxon>Eukaryota</taxon>
        <taxon>Metazoa</taxon>
        <taxon>Chordata</taxon>
        <taxon>Craniata</taxon>
        <taxon>Vertebrata</taxon>
        <taxon>Euteleostomi</taxon>
        <taxon>Mammalia</taxon>
        <taxon>Eutheria</taxon>
        <taxon>Euarchontoglires</taxon>
        <taxon>Glires</taxon>
        <taxon>Rodentia</taxon>
        <taxon>Hystricomorpha</taxon>
        <taxon>Bathyergidae</taxon>
        <taxon>Fukomys</taxon>
    </lineage>
</organism>
<dbReference type="AlphaFoldDB" id="A0A091EAU0"/>
<keyword evidence="2" id="KW-0732">Signal</keyword>
<dbReference type="GO" id="GO:0005615">
    <property type="term" value="C:extracellular space"/>
    <property type="evidence" value="ECO:0007669"/>
    <property type="project" value="TreeGrafter"/>
</dbReference>
<protein>
    <submittedName>
        <fullName evidence="3">Dermokine</fullName>
    </submittedName>
</protein>
<reference evidence="3 4" key="1">
    <citation type="submission" date="2013-11" db="EMBL/GenBank/DDBJ databases">
        <title>The Damaraland mole rat (Fukomys damarensis) genome and evolution of African mole rats.</title>
        <authorList>
            <person name="Gladyshev V.N."/>
            <person name="Fang X."/>
        </authorList>
    </citation>
    <scope>NUCLEOTIDE SEQUENCE [LARGE SCALE GENOMIC DNA]</scope>
    <source>
        <tissue evidence="3">Liver</tissue>
    </source>
</reference>
<feature type="signal peptide" evidence="2">
    <location>
        <begin position="1"/>
        <end position="21"/>
    </location>
</feature>
<proteinExistence type="predicted"/>
<dbReference type="Pfam" id="PF15200">
    <property type="entry name" value="KRTDAP"/>
    <property type="match status" value="1"/>
</dbReference>
<accession>A0A091EAU0</accession>
<feature type="compositionally biased region" description="Polar residues" evidence="1">
    <location>
        <begin position="180"/>
        <end position="190"/>
    </location>
</feature>
<keyword evidence="4" id="KW-1185">Reference proteome</keyword>
<dbReference type="InterPro" id="IPR033541">
    <property type="entry name" value="Dermokine"/>
</dbReference>
<evidence type="ECO:0000313" key="3">
    <source>
        <dbReference type="EMBL" id="KFO32381.1"/>
    </source>
</evidence>
<dbReference type="PANTHER" id="PTHR36881">
    <property type="entry name" value="DERMOKINE"/>
    <property type="match status" value="1"/>
</dbReference>
<feature type="compositionally biased region" description="Gly residues" evidence="1">
    <location>
        <begin position="124"/>
        <end position="162"/>
    </location>
</feature>
<gene>
    <name evidence="3" type="ORF">H920_06226</name>
</gene>
<evidence type="ECO:0000313" key="4">
    <source>
        <dbReference type="Proteomes" id="UP000028990"/>
    </source>
</evidence>
<evidence type="ECO:0000256" key="1">
    <source>
        <dbReference type="SAM" id="MobiDB-lite"/>
    </source>
</evidence>
<dbReference type="EMBL" id="KN122176">
    <property type="protein sequence ID" value="KFO32381.1"/>
    <property type="molecule type" value="Genomic_DNA"/>
</dbReference>
<dbReference type="GO" id="GO:1903575">
    <property type="term" value="P:cornified envelope assembly"/>
    <property type="evidence" value="ECO:0007669"/>
    <property type="project" value="InterPro"/>
</dbReference>
<evidence type="ECO:0000256" key="2">
    <source>
        <dbReference type="SAM" id="SignalP"/>
    </source>
</evidence>
<name>A0A091EAU0_FUKDA</name>
<dbReference type="InterPro" id="IPR028196">
    <property type="entry name" value="KRTDAP"/>
</dbReference>
<feature type="region of interest" description="Disordered" evidence="1">
    <location>
        <begin position="112"/>
        <end position="244"/>
    </location>
</feature>
<dbReference type="Proteomes" id="UP000028990">
    <property type="component" value="Unassembled WGS sequence"/>
</dbReference>
<sequence length="407" mass="42638">MKLLVSLSSLLLALCLGSGAAGPLQGPGTGAGQGMGEATGNGVEKAIGEGAKEAVSSGIEDAVGQGNGGEASSAFREATGDALSNKLGEAAHALENTGREAGRQAESFIRHGTDAAHSSASWGTSGGHGVFGSHGSTGGQGQGSFGGPGSPWGHGQPGGSEGSFGTNSLGGSWGQGGSGRTLNLETNAQCANGPLSGSGGSSTNSRCDYPQNEGRITGESESEGHSPSGDSNGDEGVNELNSVNSQTSPGVFNFDNFWKNFKSKLGFINWDAINKGQVLSPSTRALLYFRRLWEDFKRRTPFFNWKKITEDLDLPPLQKRAGSSDQVYYNQQAYPTMSSGQNSVRSTPKEEATVANYARGSEAFNNQFLNIGKWKNNFNPDEFLNWHALMEVLSLVHGMDEYILLPE</sequence>
<dbReference type="PANTHER" id="PTHR36881:SF1">
    <property type="entry name" value="DERMOKINE"/>
    <property type="match status" value="1"/>
</dbReference>
<feature type="chain" id="PRO_5001872631" evidence="2">
    <location>
        <begin position="22"/>
        <end position="407"/>
    </location>
</feature>